<evidence type="ECO:0000313" key="3">
    <source>
        <dbReference type="Proteomes" id="UP000774326"/>
    </source>
</evidence>
<reference evidence="2" key="2">
    <citation type="submission" date="2021-01" db="EMBL/GenBank/DDBJ databases">
        <authorList>
            <person name="Schikora-Tamarit M.A."/>
        </authorList>
    </citation>
    <scope>NUCLEOTIDE SEQUENCE</scope>
    <source>
        <strain evidence="2">CBS2887</strain>
    </source>
</reference>
<organism evidence="2 3">
    <name type="scientific">Wickerhamomyces pijperi</name>
    <name type="common">Yeast</name>
    <name type="synonym">Pichia pijperi</name>
    <dbReference type="NCBI Taxonomy" id="599730"/>
    <lineage>
        <taxon>Eukaryota</taxon>
        <taxon>Fungi</taxon>
        <taxon>Dikarya</taxon>
        <taxon>Ascomycota</taxon>
        <taxon>Saccharomycotina</taxon>
        <taxon>Saccharomycetes</taxon>
        <taxon>Phaffomycetales</taxon>
        <taxon>Wickerhamomycetaceae</taxon>
        <taxon>Wickerhamomyces</taxon>
    </lineage>
</organism>
<sequence>MKLTSSIPLALPLLATLYFGPQQAQAETFIIDGLSYDITRHPDYFDSHGAIDSNHTAAAIFRSLVTFNNGSTTYLGEVIREELRNNKLAVGGVDTIIDIDQREDIDSIELKTHEPVKKAAKLGHAGQQEATEDL</sequence>
<evidence type="ECO:0000313" key="2">
    <source>
        <dbReference type="EMBL" id="KAH3680623.1"/>
    </source>
</evidence>
<reference evidence="2" key="1">
    <citation type="journal article" date="2021" name="Open Biol.">
        <title>Shared evolutionary footprints suggest mitochondrial oxidative damage underlies multiple complex I losses in fungi.</title>
        <authorList>
            <person name="Schikora-Tamarit M.A."/>
            <person name="Marcet-Houben M."/>
            <person name="Nosek J."/>
            <person name="Gabaldon T."/>
        </authorList>
    </citation>
    <scope>NUCLEOTIDE SEQUENCE</scope>
    <source>
        <strain evidence="2">CBS2887</strain>
    </source>
</reference>
<proteinExistence type="predicted"/>
<dbReference type="EMBL" id="JAEUBG010004706">
    <property type="protein sequence ID" value="KAH3680623.1"/>
    <property type="molecule type" value="Genomic_DNA"/>
</dbReference>
<keyword evidence="3" id="KW-1185">Reference proteome</keyword>
<keyword evidence="1" id="KW-0732">Signal</keyword>
<evidence type="ECO:0008006" key="4">
    <source>
        <dbReference type="Google" id="ProtNLM"/>
    </source>
</evidence>
<dbReference type="AlphaFoldDB" id="A0A9P8PY50"/>
<name>A0A9P8PY50_WICPI</name>
<comment type="caution">
    <text evidence="2">The sequence shown here is derived from an EMBL/GenBank/DDBJ whole genome shotgun (WGS) entry which is preliminary data.</text>
</comment>
<gene>
    <name evidence="2" type="ORF">WICPIJ_008194</name>
</gene>
<accession>A0A9P8PY50</accession>
<feature type="chain" id="PRO_5040129370" description="Cytochrome b5 heme-binding domain-containing protein" evidence="1">
    <location>
        <begin position="27"/>
        <end position="134"/>
    </location>
</feature>
<feature type="signal peptide" evidence="1">
    <location>
        <begin position="1"/>
        <end position="26"/>
    </location>
</feature>
<dbReference type="Proteomes" id="UP000774326">
    <property type="component" value="Unassembled WGS sequence"/>
</dbReference>
<protein>
    <recommendedName>
        <fullName evidence="4">Cytochrome b5 heme-binding domain-containing protein</fullName>
    </recommendedName>
</protein>
<evidence type="ECO:0000256" key="1">
    <source>
        <dbReference type="SAM" id="SignalP"/>
    </source>
</evidence>